<organism evidence="2 3">
    <name type="scientific">Candidatus Dormiibacter inghamiae</name>
    <dbReference type="NCBI Taxonomy" id="3127013"/>
    <lineage>
        <taxon>Bacteria</taxon>
        <taxon>Bacillati</taxon>
        <taxon>Candidatus Dormiibacterota</taxon>
        <taxon>Candidatus Dormibacteria</taxon>
        <taxon>Candidatus Dormibacterales</taxon>
        <taxon>Candidatus Dormibacteraceae</taxon>
        <taxon>Candidatus Dormiibacter</taxon>
    </lineage>
</organism>
<dbReference type="GO" id="GO:0003677">
    <property type="term" value="F:DNA binding"/>
    <property type="evidence" value="ECO:0007669"/>
    <property type="project" value="InterPro"/>
</dbReference>
<dbReference type="RefSeq" id="WP_338180622.1">
    <property type="nucleotide sequence ID" value="NZ_JAEKNQ010000044.1"/>
</dbReference>
<dbReference type="InterPro" id="IPR010093">
    <property type="entry name" value="SinI_DNA-bd"/>
</dbReference>
<dbReference type="EMBL" id="JAEKNQ010000044">
    <property type="protein sequence ID" value="MBJ7603885.1"/>
    <property type="molecule type" value="Genomic_DNA"/>
</dbReference>
<accession>A0A934KKT4</accession>
<dbReference type="Proteomes" id="UP000620075">
    <property type="component" value="Unassembled WGS sequence"/>
</dbReference>
<protein>
    <submittedName>
        <fullName evidence="2">Helix-turn-helix domain-containing protein</fullName>
    </submittedName>
</protein>
<comment type="caution">
    <text evidence="2">The sequence shown here is derived from an EMBL/GenBank/DDBJ whole genome shotgun (WGS) entry which is preliminary data.</text>
</comment>
<evidence type="ECO:0000313" key="2">
    <source>
        <dbReference type="EMBL" id="MBJ7603885.1"/>
    </source>
</evidence>
<name>A0A934KKT4_9BACT</name>
<evidence type="ECO:0000313" key="3">
    <source>
        <dbReference type="Proteomes" id="UP000620075"/>
    </source>
</evidence>
<gene>
    <name evidence="2" type="ORF">JF888_11930</name>
</gene>
<dbReference type="InterPro" id="IPR009061">
    <property type="entry name" value="DNA-bd_dom_put_sf"/>
</dbReference>
<dbReference type="Gene3D" id="1.10.1660.10">
    <property type="match status" value="1"/>
</dbReference>
<reference evidence="2 3" key="1">
    <citation type="submission" date="2020-10" db="EMBL/GenBank/DDBJ databases">
        <title>Ca. Dormibacterota MAGs.</title>
        <authorList>
            <person name="Montgomery K."/>
        </authorList>
    </citation>
    <scope>NUCLEOTIDE SEQUENCE [LARGE SCALE GENOMIC DNA]</scope>
    <source>
        <strain evidence="2">SC8811_S16_3</strain>
    </source>
</reference>
<dbReference type="InterPro" id="IPR000551">
    <property type="entry name" value="MerR-type_HTH_dom"/>
</dbReference>
<feature type="domain" description="HTH merR-type" evidence="1">
    <location>
        <begin position="23"/>
        <end position="57"/>
    </location>
</feature>
<dbReference type="GO" id="GO:0006355">
    <property type="term" value="P:regulation of DNA-templated transcription"/>
    <property type="evidence" value="ECO:0007669"/>
    <property type="project" value="InterPro"/>
</dbReference>
<dbReference type="AlphaFoldDB" id="A0A934KKT4"/>
<dbReference type="SUPFAM" id="SSF46955">
    <property type="entry name" value="Putative DNA-binding domain"/>
    <property type="match status" value="1"/>
</dbReference>
<sequence length="220" mass="24356">MSERPAPGDDFEAQSADSWVSLGEAARQLGISQQTLRRWADRGQVKSFVTPGGHRRFQRSVLTELLPAPRLRRPQLADLGSSLDRMADAYRRRLDAEGSPLPILALLPESERERFRERGRRMVELLLNHLDADSPAVALASLHEAAAHAVEYGVIAAGLGASLGEGIEMFLRYRAPFLEELAAIARRRRLDTNEATGLLIDAEAAFDKLLLSFMAGWQEA</sequence>
<dbReference type="Pfam" id="PF00376">
    <property type="entry name" value="MerR"/>
    <property type="match status" value="1"/>
</dbReference>
<dbReference type="NCBIfam" id="TIGR01764">
    <property type="entry name" value="excise"/>
    <property type="match status" value="1"/>
</dbReference>
<evidence type="ECO:0000259" key="1">
    <source>
        <dbReference type="Pfam" id="PF00376"/>
    </source>
</evidence>
<proteinExistence type="predicted"/>
<dbReference type="CDD" id="cd04762">
    <property type="entry name" value="HTH_MerR-trunc"/>
    <property type="match status" value="1"/>
</dbReference>